<gene>
    <name evidence="20" type="ORF">AXI58_11270</name>
</gene>
<keyword evidence="8 15" id="KW-0378">Hydrolase</keyword>
<dbReference type="SUPFAM" id="SSF53927">
    <property type="entry name" value="Cytidine deaminase-like"/>
    <property type="match status" value="1"/>
</dbReference>
<organism evidence="20 21">
    <name type="scientific">Bacillus nakamurai</name>
    <dbReference type="NCBI Taxonomy" id="1793963"/>
    <lineage>
        <taxon>Bacteria</taxon>
        <taxon>Bacillati</taxon>
        <taxon>Bacillota</taxon>
        <taxon>Bacilli</taxon>
        <taxon>Bacillales</taxon>
        <taxon>Bacillaceae</taxon>
        <taxon>Bacillus</taxon>
    </lineage>
</organism>
<evidence type="ECO:0000256" key="2">
    <source>
        <dbReference type="ARBA" id="ARBA00004882"/>
    </source>
</evidence>
<protein>
    <recommendedName>
        <fullName evidence="15">Riboflavin biosynthesis protein RibD</fullName>
    </recommendedName>
    <domain>
        <recommendedName>
            <fullName evidence="15">Diaminohydroxyphosphoribosylaminopyrimidine deaminase</fullName>
            <shortName evidence="15">DRAP deaminase</shortName>
            <ecNumber evidence="15">3.5.4.26</ecNumber>
        </recommendedName>
        <alternativeName>
            <fullName evidence="15">Riboflavin-specific deaminase</fullName>
        </alternativeName>
    </domain>
    <domain>
        <recommendedName>
            <fullName evidence="15">5-amino-6-(5-phosphoribosylamino)uracil reductase</fullName>
            <ecNumber evidence="15">1.1.1.193</ecNumber>
        </recommendedName>
        <alternativeName>
            <fullName evidence="15">HTP reductase</fullName>
        </alternativeName>
    </domain>
</protein>
<dbReference type="NCBIfam" id="TIGR00227">
    <property type="entry name" value="ribD_Cterm"/>
    <property type="match status" value="1"/>
</dbReference>
<evidence type="ECO:0000256" key="9">
    <source>
        <dbReference type="ARBA" id="ARBA00022833"/>
    </source>
</evidence>
<dbReference type="UniPathway" id="UPA00275">
    <property type="reaction ID" value="UER00401"/>
</dbReference>
<comment type="cofactor">
    <cofactor evidence="15 18">
        <name>Zn(2+)</name>
        <dbReference type="ChEBI" id="CHEBI:29105"/>
    </cofactor>
    <text evidence="15 18">Binds 1 zinc ion.</text>
</comment>
<feature type="binding site" evidence="17">
    <location>
        <position position="199"/>
    </location>
    <ligand>
        <name>NADP(+)</name>
        <dbReference type="ChEBI" id="CHEBI:58349"/>
    </ligand>
</feature>
<evidence type="ECO:0000313" key="21">
    <source>
        <dbReference type="Proteomes" id="UP000075430"/>
    </source>
</evidence>
<feature type="binding site" evidence="17">
    <location>
        <position position="221"/>
    </location>
    <ligand>
        <name>NADP(+)</name>
        <dbReference type="ChEBI" id="CHEBI:58349"/>
    </ligand>
</feature>
<dbReference type="STRING" id="1793963.AXI58_11270"/>
<dbReference type="RefSeq" id="WP_061520899.1">
    <property type="nucleotide sequence ID" value="NZ_JARLZY010000025.1"/>
</dbReference>
<feature type="binding site" evidence="18">
    <location>
        <position position="74"/>
    </location>
    <ligand>
        <name>Zn(2+)</name>
        <dbReference type="ChEBI" id="CHEBI:29105"/>
        <note>catalytic</note>
    </ligand>
</feature>
<keyword evidence="7 15" id="KW-0479">Metal-binding</keyword>
<evidence type="ECO:0000256" key="14">
    <source>
        <dbReference type="ARBA" id="ARBA00049886"/>
    </source>
</evidence>
<feature type="binding site" evidence="17">
    <location>
        <position position="183"/>
    </location>
    <ligand>
        <name>substrate</name>
    </ligand>
</feature>
<dbReference type="EC" id="3.5.4.26" evidence="15"/>
<evidence type="ECO:0000256" key="3">
    <source>
        <dbReference type="ARBA" id="ARBA00004910"/>
    </source>
</evidence>
<feature type="binding site" evidence="17">
    <location>
        <position position="169"/>
    </location>
    <ligand>
        <name>NADP(+)</name>
        <dbReference type="ChEBI" id="CHEBI:58349"/>
    </ligand>
</feature>
<keyword evidence="10 15" id="KW-0521">NADP</keyword>
<dbReference type="GO" id="GO:0008835">
    <property type="term" value="F:diaminohydroxyphosphoribosylaminopyrimidine deaminase activity"/>
    <property type="evidence" value="ECO:0007669"/>
    <property type="project" value="UniProtKB-EC"/>
</dbReference>
<dbReference type="PANTHER" id="PTHR38011:SF7">
    <property type="entry name" value="2,5-DIAMINO-6-RIBOSYLAMINO-4(3H)-PYRIMIDINONE 5'-PHOSPHATE REDUCTASE"/>
    <property type="match status" value="1"/>
</dbReference>
<evidence type="ECO:0000256" key="4">
    <source>
        <dbReference type="ARBA" id="ARBA00005259"/>
    </source>
</evidence>
<dbReference type="NCBIfam" id="TIGR00326">
    <property type="entry name" value="eubact_ribD"/>
    <property type="match status" value="1"/>
</dbReference>
<evidence type="ECO:0000256" key="17">
    <source>
        <dbReference type="PIRSR" id="PIRSR006769-2"/>
    </source>
</evidence>
<feature type="binding site" evidence="17">
    <location>
        <position position="290"/>
    </location>
    <ligand>
        <name>substrate</name>
    </ligand>
</feature>
<comment type="function">
    <text evidence="1 15">Converts 2,5-diamino-6-(ribosylamino)-4(3h)-pyrimidinone 5'-phosphate into 5-amino-6-(ribosylamino)-2,4(1h,3h)-pyrimidinedione 5'-phosphate.</text>
</comment>
<comment type="catalytic activity">
    <reaction evidence="13 15">
        <text>5-amino-6-(5-phospho-D-ribitylamino)uracil + NADP(+) = 5-amino-6-(5-phospho-D-ribosylamino)uracil + NADPH + H(+)</text>
        <dbReference type="Rhea" id="RHEA:17845"/>
        <dbReference type="ChEBI" id="CHEBI:15378"/>
        <dbReference type="ChEBI" id="CHEBI:57783"/>
        <dbReference type="ChEBI" id="CHEBI:58349"/>
        <dbReference type="ChEBI" id="CHEBI:58421"/>
        <dbReference type="ChEBI" id="CHEBI:58453"/>
        <dbReference type="EC" id="1.1.1.193"/>
    </reaction>
</comment>
<keyword evidence="6 15" id="KW-0686">Riboflavin biosynthesis</keyword>
<evidence type="ECO:0000256" key="15">
    <source>
        <dbReference type="PIRNR" id="PIRNR006769"/>
    </source>
</evidence>
<accession>A0A150F8R2</accession>
<dbReference type="Gene3D" id="3.40.140.10">
    <property type="entry name" value="Cytidine Deaminase, domain 2"/>
    <property type="match status" value="1"/>
</dbReference>
<dbReference type="InterPro" id="IPR002734">
    <property type="entry name" value="RibDG_C"/>
</dbReference>
<dbReference type="GO" id="GO:0009231">
    <property type="term" value="P:riboflavin biosynthetic process"/>
    <property type="evidence" value="ECO:0007669"/>
    <property type="project" value="UniProtKB-UniPathway"/>
</dbReference>
<dbReference type="InterPro" id="IPR024072">
    <property type="entry name" value="DHFR-like_dom_sf"/>
</dbReference>
<evidence type="ECO:0000256" key="13">
    <source>
        <dbReference type="ARBA" id="ARBA00049861"/>
    </source>
</evidence>
<comment type="pathway">
    <text evidence="3 15">Cofactor biosynthesis; riboflavin biosynthesis; 5-amino-6-(D-ribitylamino)uracil from GTP: step 3/4.</text>
</comment>
<dbReference type="Pfam" id="PF00383">
    <property type="entry name" value="dCMP_cyt_deam_1"/>
    <property type="match status" value="1"/>
</dbReference>
<evidence type="ECO:0000256" key="16">
    <source>
        <dbReference type="PIRSR" id="PIRSR006769-1"/>
    </source>
</evidence>
<dbReference type="InterPro" id="IPR050765">
    <property type="entry name" value="Riboflavin_Biosynth_HTPR"/>
</dbReference>
<feature type="active site" description="Proton donor" evidence="16">
    <location>
        <position position="51"/>
    </location>
</feature>
<dbReference type="InterPro" id="IPR011549">
    <property type="entry name" value="RibD_C"/>
</dbReference>
<comment type="similarity">
    <text evidence="4 15">In the N-terminal section; belongs to the cytidine and deoxycytidylate deaminase family.</text>
</comment>
<evidence type="ECO:0000256" key="6">
    <source>
        <dbReference type="ARBA" id="ARBA00022619"/>
    </source>
</evidence>
<dbReference type="PIRSF" id="PIRSF006769">
    <property type="entry name" value="RibD"/>
    <property type="match status" value="1"/>
</dbReference>
<feature type="binding site" evidence="17">
    <location>
        <position position="167"/>
    </location>
    <ligand>
        <name>substrate</name>
    </ligand>
</feature>
<evidence type="ECO:0000259" key="19">
    <source>
        <dbReference type="PROSITE" id="PS51747"/>
    </source>
</evidence>
<evidence type="ECO:0000256" key="7">
    <source>
        <dbReference type="ARBA" id="ARBA00022723"/>
    </source>
</evidence>
<dbReference type="SUPFAM" id="SSF53597">
    <property type="entry name" value="Dihydrofolate reductase-like"/>
    <property type="match status" value="1"/>
</dbReference>
<comment type="similarity">
    <text evidence="5 15">In the C-terminal section; belongs to the HTP reductase family.</text>
</comment>
<keyword evidence="21" id="KW-1185">Reference proteome</keyword>
<evidence type="ECO:0000256" key="11">
    <source>
        <dbReference type="ARBA" id="ARBA00023002"/>
    </source>
</evidence>
<feature type="binding site" evidence="17">
    <location>
        <position position="153"/>
    </location>
    <ligand>
        <name>NADP(+)</name>
        <dbReference type="ChEBI" id="CHEBI:58349"/>
    </ligand>
</feature>
<dbReference type="InterPro" id="IPR016193">
    <property type="entry name" value="Cytidine_deaminase-like"/>
</dbReference>
<feature type="binding site" evidence="17">
    <location>
        <position position="203"/>
    </location>
    <ligand>
        <name>substrate</name>
    </ligand>
</feature>
<dbReference type="GO" id="GO:0008270">
    <property type="term" value="F:zinc ion binding"/>
    <property type="evidence" value="ECO:0007669"/>
    <property type="project" value="InterPro"/>
</dbReference>
<dbReference type="Proteomes" id="UP000075430">
    <property type="component" value="Unassembled WGS sequence"/>
</dbReference>
<feature type="binding site" evidence="17">
    <location>
        <begin position="292"/>
        <end position="298"/>
    </location>
    <ligand>
        <name>NADP(+)</name>
        <dbReference type="ChEBI" id="CHEBI:58349"/>
    </ligand>
</feature>
<evidence type="ECO:0000256" key="5">
    <source>
        <dbReference type="ARBA" id="ARBA00007417"/>
    </source>
</evidence>
<dbReference type="AlphaFoldDB" id="A0A150F8R2"/>
<evidence type="ECO:0000256" key="10">
    <source>
        <dbReference type="ARBA" id="ARBA00022857"/>
    </source>
</evidence>
<dbReference type="Pfam" id="PF01872">
    <property type="entry name" value="RibD_C"/>
    <property type="match status" value="1"/>
</dbReference>
<dbReference type="InterPro" id="IPR002125">
    <property type="entry name" value="CMP_dCMP_dom"/>
</dbReference>
<feature type="binding site" evidence="18">
    <location>
        <position position="83"/>
    </location>
    <ligand>
        <name>Zn(2+)</name>
        <dbReference type="ChEBI" id="CHEBI:29105"/>
        <note>catalytic</note>
    </ligand>
</feature>
<dbReference type="PROSITE" id="PS51747">
    <property type="entry name" value="CYT_DCMP_DEAMINASES_2"/>
    <property type="match status" value="1"/>
</dbReference>
<evidence type="ECO:0000256" key="12">
    <source>
        <dbReference type="ARBA" id="ARBA00023268"/>
    </source>
</evidence>
<dbReference type="OrthoDB" id="9800865at2"/>
<name>A0A150F8R2_9BACI</name>
<dbReference type="GO" id="GO:0050661">
    <property type="term" value="F:NADP binding"/>
    <property type="evidence" value="ECO:0007669"/>
    <property type="project" value="InterPro"/>
</dbReference>
<feature type="domain" description="CMP/dCMP-type deaminase" evidence="19">
    <location>
        <begin position="1"/>
        <end position="122"/>
    </location>
</feature>
<comment type="catalytic activity">
    <reaction evidence="14 15">
        <text>2,5-diamino-6-hydroxy-4-(5-phosphoribosylamino)-pyrimidine + H2O + H(+) = 5-amino-6-(5-phospho-D-ribosylamino)uracil + NH4(+)</text>
        <dbReference type="Rhea" id="RHEA:21868"/>
        <dbReference type="ChEBI" id="CHEBI:15377"/>
        <dbReference type="ChEBI" id="CHEBI:15378"/>
        <dbReference type="ChEBI" id="CHEBI:28938"/>
        <dbReference type="ChEBI" id="CHEBI:58453"/>
        <dbReference type="ChEBI" id="CHEBI:58614"/>
        <dbReference type="EC" id="3.5.4.26"/>
    </reaction>
</comment>
<feature type="binding site" evidence="17">
    <location>
        <position position="195"/>
    </location>
    <ligand>
        <name>NADP(+)</name>
        <dbReference type="ChEBI" id="CHEBI:58349"/>
    </ligand>
</feature>
<comment type="pathway">
    <text evidence="2 15">Cofactor biosynthesis; riboflavin biosynthesis; 5-amino-6-(D-ribitylamino)uracil from GTP: step 2/4.</text>
</comment>
<dbReference type="FunFam" id="3.40.140.10:FF:000025">
    <property type="entry name" value="Riboflavin biosynthesis protein RibD"/>
    <property type="match status" value="1"/>
</dbReference>
<evidence type="ECO:0000313" key="20">
    <source>
        <dbReference type="EMBL" id="KXZ21532.1"/>
    </source>
</evidence>
<dbReference type="EC" id="1.1.1.193" evidence="15"/>
<proteinExistence type="inferred from homology"/>
<comment type="caution">
    <text evidence="20">The sequence shown here is derived from an EMBL/GenBank/DDBJ whole genome shotgun (WGS) entry which is preliminary data.</text>
</comment>
<evidence type="ECO:0000256" key="18">
    <source>
        <dbReference type="PIRSR" id="PIRSR006769-3"/>
    </source>
</evidence>
<evidence type="ECO:0000256" key="8">
    <source>
        <dbReference type="ARBA" id="ARBA00022801"/>
    </source>
</evidence>
<dbReference type="InterPro" id="IPR016192">
    <property type="entry name" value="APOBEC/CMP_deaminase_Zn-bd"/>
</dbReference>
<feature type="binding site" evidence="17">
    <location>
        <position position="206"/>
    </location>
    <ligand>
        <name>substrate</name>
    </ligand>
</feature>
<dbReference type="CDD" id="cd01284">
    <property type="entry name" value="Riboflavin_deaminase-reductase"/>
    <property type="match status" value="1"/>
</dbReference>
<feature type="binding site" evidence="18">
    <location>
        <position position="49"/>
    </location>
    <ligand>
        <name>Zn(2+)</name>
        <dbReference type="ChEBI" id="CHEBI:29105"/>
        <note>catalytic</note>
    </ligand>
</feature>
<keyword evidence="9 15" id="KW-0862">Zinc</keyword>
<dbReference type="EMBL" id="LSBA01000006">
    <property type="protein sequence ID" value="KXZ21532.1"/>
    <property type="molecule type" value="Genomic_DNA"/>
</dbReference>
<reference evidence="21" key="1">
    <citation type="submission" date="2016-02" db="EMBL/GenBank/DDBJ databases">
        <authorList>
            <person name="Dunlap C."/>
        </authorList>
    </citation>
    <scope>NUCLEOTIDE SEQUENCE [LARGE SCALE GENOMIC DNA]</scope>
    <source>
        <strain evidence="21">NRRL B-41092</strain>
    </source>
</reference>
<dbReference type="GO" id="GO:0008703">
    <property type="term" value="F:5-amino-6-(5-phosphoribosylamino)uracil reductase activity"/>
    <property type="evidence" value="ECO:0007669"/>
    <property type="project" value="UniProtKB-EC"/>
</dbReference>
<evidence type="ECO:0000256" key="1">
    <source>
        <dbReference type="ARBA" id="ARBA00002151"/>
    </source>
</evidence>
<dbReference type="PANTHER" id="PTHR38011">
    <property type="entry name" value="DIHYDROFOLATE REDUCTASE FAMILY PROTEIN (AFU_ORTHOLOGUE AFUA_8G06820)"/>
    <property type="match status" value="1"/>
</dbReference>
<sequence length="371" mass="40289">MEEYYMNTAIELAKRGEGQTMSNPLVGAVVVKDGHIVGMGAHLKYGEDHAEVHAIRMAGEHAKGADIYVTLEPCSHYGKTPPCVDLIIKSGIKRVFIAMKDPNPLVAGKGISMLEAAGIEVTTGILEHQAEELNKMFLHFMRTGLPYVTLKAAASLDGKTATKTGDSKWITSEAARLDAQQYRKSHQSILVGAGTVKADNPSLTCRLPETPKQPVRVVLDTKLSIPETANVISDRAAPTWIFTANGADEEKKNRLAALGIKIFTLETDRIHIPEVLGILAENGIMSVYVEGGASVHGSFVKEGCFQELHFYFAPKLIGGTLAPSLISGEGFQSMKDVPHLQFTQITQIGPDIKLTAKPQDEKDGDDVYRNR</sequence>
<dbReference type="Gene3D" id="3.40.430.10">
    <property type="entry name" value="Dihydrofolate Reductase, subunit A"/>
    <property type="match status" value="1"/>
</dbReference>
<keyword evidence="11 15" id="KW-0560">Oxidoreductase</keyword>
<dbReference type="PROSITE" id="PS00903">
    <property type="entry name" value="CYT_DCMP_DEAMINASES_1"/>
    <property type="match status" value="1"/>
</dbReference>
<dbReference type="InterPro" id="IPR004794">
    <property type="entry name" value="Eubact_RibD"/>
</dbReference>
<keyword evidence="12" id="KW-0511">Multifunctional enzyme</keyword>